<dbReference type="KEGG" id="mesg:MLAUSG7_0118"/>
<dbReference type="InterPro" id="IPR019202">
    <property type="entry name" value="DUF2067"/>
</dbReference>
<evidence type="ECO:0000313" key="1">
    <source>
        <dbReference type="EMBL" id="CAB3287285.1"/>
    </source>
</evidence>
<proteinExistence type="predicted"/>
<dbReference type="GeneID" id="65882927"/>
<dbReference type="AlphaFoldDB" id="A0A8D6PRS1"/>
<accession>A0A8D6PRS1</accession>
<dbReference type="RefSeq" id="WP_214400053.1">
    <property type="nucleotide sequence ID" value="NZ_LR792632.1"/>
</dbReference>
<name>A0A8D6PRS1_9EURY</name>
<evidence type="ECO:0000313" key="2">
    <source>
        <dbReference type="Proteomes" id="UP000679213"/>
    </source>
</evidence>
<protein>
    <recommendedName>
        <fullName evidence="3">DUF2067 domain-containing protein</fullName>
    </recommendedName>
</protein>
<organism evidence="1 2">
    <name type="scientific">Methanocaldococcus lauensis</name>
    <dbReference type="NCBI Taxonomy" id="2546128"/>
    <lineage>
        <taxon>Archaea</taxon>
        <taxon>Methanobacteriati</taxon>
        <taxon>Methanobacteriota</taxon>
        <taxon>Methanomada group</taxon>
        <taxon>Methanococci</taxon>
        <taxon>Methanococcales</taxon>
        <taxon>Methanocaldococcaceae</taxon>
        <taxon>Methanocaldococcus</taxon>
    </lineage>
</organism>
<dbReference type="Proteomes" id="UP000679213">
    <property type="component" value="Chromosome I"/>
</dbReference>
<sequence>MRKIISFKVSSDQELLDLCERLSRLKVDCTIESKGNHVKIFVFGFDKDSLNENYRTIVNLIEKVKRMYRKDKEGLYKYVLSELKYPVNKDLIIDTLKTLGYRVIYLEDENAIKTDIDINKFNDILKNLFELYQELRFSNLGSKPVKNLVVLVSFIKNKPIEEVIKEALEKEFLREEEDGRIVLNKDINLAKKVLLEGEYGDKDIGKEE</sequence>
<keyword evidence="2" id="KW-1185">Reference proteome</keyword>
<evidence type="ECO:0008006" key="3">
    <source>
        <dbReference type="Google" id="ProtNLM"/>
    </source>
</evidence>
<reference evidence="1 2" key="1">
    <citation type="submission" date="2020-04" db="EMBL/GenBank/DDBJ databases">
        <authorList>
            <consortium name="Genoscope - CEA"/>
            <person name="William W."/>
        </authorList>
    </citation>
    <scope>NUCLEOTIDE SEQUENCE [LARGE SCALE GENOMIC DNA]</scope>
    <source>
        <strain evidence="1 2">SG7</strain>
    </source>
</reference>
<dbReference type="EMBL" id="LR792632">
    <property type="protein sequence ID" value="CAB3287285.1"/>
    <property type="molecule type" value="Genomic_DNA"/>
</dbReference>
<dbReference type="Pfam" id="PF09840">
    <property type="entry name" value="DUF2067"/>
    <property type="match status" value="1"/>
</dbReference>
<gene>
    <name evidence="1" type="ORF">MLAUSG7_0118</name>
</gene>